<dbReference type="NCBIfam" id="TIGR01007">
    <property type="entry name" value="eps_fam"/>
    <property type="match status" value="1"/>
</dbReference>
<comment type="similarity">
    <text evidence="1">Belongs to the CpsD/CapB family.</text>
</comment>
<dbReference type="InterPro" id="IPR050445">
    <property type="entry name" value="Bact_polysacc_biosynth/exp"/>
</dbReference>
<dbReference type="GO" id="GO:0004715">
    <property type="term" value="F:non-membrane spanning protein tyrosine kinase activity"/>
    <property type="evidence" value="ECO:0007669"/>
    <property type="project" value="UniProtKB-EC"/>
</dbReference>
<dbReference type="EC" id="2.7.10.2" evidence="2"/>
<evidence type="ECO:0000259" key="9">
    <source>
        <dbReference type="Pfam" id="PF13614"/>
    </source>
</evidence>
<dbReference type="Proteomes" id="UP000254060">
    <property type="component" value="Unassembled WGS sequence"/>
</dbReference>
<dbReference type="GO" id="GO:0005886">
    <property type="term" value="C:plasma membrane"/>
    <property type="evidence" value="ECO:0007669"/>
    <property type="project" value="UniProtKB-ARBA"/>
</dbReference>
<evidence type="ECO:0000313" key="11">
    <source>
        <dbReference type="Proteomes" id="UP000254060"/>
    </source>
</evidence>
<dbReference type="InterPro" id="IPR027417">
    <property type="entry name" value="P-loop_NTPase"/>
</dbReference>
<evidence type="ECO:0000256" key="7">
    <source>
        <dbReference type="ARBA" id="ARBA00023137"/>
    </source>
</evidence>
<dbReference type="InterPro" id="IPR025669">
    <property type="entry name" value="AAA_dom"/>
</dbReference>
<organism evidence="10 11">
    <name type="scientific">Exiguobacterium aurantiacum</name>
    <dbReference type="NCBI Taxonomy" id="33987"/>
    <lineage>
        <taxon>Bacteria</taxon>
        <taxon>Bacillati</taxon>
        <taxon>Bacillota</taxon>
        <taxon>Bacilli</taxon>
        <taxon>Bacillales</taxon>
        <taxon>Bacillales Family XII. Incertae Sedis</taxon>
        <taxon>Exiguobacterium</taxon>
    </lineage>
</organism>
<keyword evidence="7" id="KW-0829">Tyrosine-protein kinase</keyword>
<accession>A0A377FR20</accession>
<dbReference type="GO" id="GO:0005524">
    <property type="term" value="F:ATP binding"/>
    <property type="evidence" value="ECO:0007669"/>
    <property type="project" value="UniProtKB-KW"/>
</dbReference>
<protein>
    <recommendedName>
        <fullName evidence="2">non-specific protein-tyrosine kinase</fullName>
        <ecNumber evidence="2">2.7.10.2</ecNumber>
    </recommendedName>
</protein>
<reference evidence="10 11" key="1">
    <citation type="submission" date="2018-06" db="EMBL/GenBank/DDBJ databases">
        <authorList>
            <consortium name="Pathogen Informatics"/>
            <person name="Doyle S."/>
        </authorList>
    </citation>
    <scope>NUCLEOTIDE SEQUENCE [LARGE SCALE GENOMIC DNA]</scope>
    <source>
        <strain evidence="10 11">NCTC13163</strain>
    </source>
</reference>
<dbReference type="SUPFAM" id="SSF52540">
    <property type="entry name" value="P-loop containing nucleoside triphosphate hydrolases"/>
    <property type="match status" value="1"/>
</dbReference>
<evidence type="ECO:0000256" key="5">
    <source>
        <dbReference type="ARBA" id="ARBA00022777"/>
    </source>
</evidence>
<comment type="catalytic activity">
    <reaction evidence="8">
        <text>L-tyrosyl-[protein] + ATP = O-phospho-L-tyrosyl-[protein] + ADP + H(+)</text>
        <dbReference type="Rhea" id="RHEA:10596"/>
        <dbReference type="Rhea" id="RHEA-COMP:10136"/>
        <dbReference type="Rhea" id="RHEA-COMP:20101"/>
        <dbReference type="ChEBI" id="CHEBI:15378"/>
        <dbReference type="ChEBI" id="CHEBI:30616"/>
        <dbReference type="ChEBI" id="CHEBI:46858"/>
        <dbReference type="ChEBI" id="CHEBI:61978"/>
        <dbReference type="ChEBI" id="CHEBI:456216"/>
        <dbReference type="EC" id="2.7.10.2"/>
    </reaction>
</comment>
<dbReference type="CDD" id="cd05387">
    <property type="entry name" value="BY-kinase"/>
    <property type="match status" value="1"/>
</dbReference>
<dbReference type="PANTHER" id="PTHR32309:SF13">
    <property type="entry name" value="FERRIC ENTEROBACTIN TRANSPORT PROTEIN FEPE"/>
    <property type="match status" value="1"/>
</dbReference>
<evidence type="ECO:0000256" key="6">
    <source>
        <dbReference type="ARBA" id="ARBA00022840"/>
    </source>
</evidence>
<dbReference type="Gene3D" id="3.40.50.300">
    <property type="entry name" value="P-loop containing nucleotide triphosphate hydrolases"/>
    <property type="match status" value="1"/>
</dbReference>
<dbReference type="Pfam" id="PF13614">
    <property type="entry name" value="AAA_31"/>
    <property type="match status" value="1"/>
</dbReference>
<dbReference type="PANTHER" id="PTHR32309">
    <property type="entry name" value="TYROSINE-PROTEIN KINASE"/>
    <property type="match status" value="1"/>
</dbReference>
<evidence type="ECO:0000256" key="3">
    <source>
        <dbReference type="ARBA" id="ARBA00022679"/>
    </source>
</evidence>
<evidence type="ECO:0000256" key="1">
    <source>
        <dbReference type="ARBA" id="ARBA00007316"/>
    </source>
</evidence>
<gene>
    <name evidence="10" type="primary">ywqD_2</name>
    <name evidence="10" type="ORF">NCTC13163_00624</name>
</gene>
<evidence type="ECO:0000256" key="2">
    <source>
        <dbReference type="ARBA" id="ARBA00011903"/>
    </source>
</evidence>
<dbReference type="OrthoDB" id="9794577at2"/>
<dbReference type="InterPro" id="IPR005702">
    <property type="entry name" value="Wzc-like_C"/>
</dbReference>
<keyword evidence="6" id="KW-0067">ATP-binding</keyword>
<keyword evidence="4" id="KW-0547">Nucleotide-binding</keyword>
<evidence type="ECO:0000256" key="4">
    <source>
        <dbReference type="ARBA" id="ARBA00022741"/>
    </source>
</evidence>
<evidence type="ECO:0000313" key="10">
    <source>
        <dbReference type="EMBL" id="STO07279.1"/>
    </source>
</evidence>
<feature type="domain" description="AAA" evidence="9">
    <location>
        <begin position="49"/>
        <end position="192"/>
    </location>
</feature>
<sequence length="232" mass="25535">MFLRKKNANLPDYGQRDLITLANPKSPISEQYRTIRTNLEFTSIGQKLQMITVTSASNGEGKSTTAANLAVVYAQLGKRVLLIDCDLRKPTAHFTFKTSAHAGLSTILVGRIPLDRAIQKTDVARLSLLAAGPIPPNPTELVASERMTQLLEDVRADYDIVILDAPPMMQVADARLLANVSDGTILVIGCENSDRQLVLKAKEQLERTGTHMLGLVLNKRPSSGRRTYYAYE</sequence>
<dbReference type="GO" id="GO:0042802">
    <property type="term" value="F:identical protein binding"/>
    <property type="evidence" value="ECO:0007669"/>
    <property type="project" value="UniProtKB-ARBA"/>
</dbReference>
<dbReference type="STRING" id="1397694.GCA_000702585_01139"/>
<dbReference type="EMBL" id="UGGP01000001">
    <property type="protein sequence ID" value="STO07279.1"/>
    <property type="molecule type" value="Genomic_DNA"/>
</dbReference>
<keyword evidence="5 10" id="KW-0418">Kinase</keyword>
<keyword evidence="3 10" id="KW-0808">Transferase</keyword>
<dbReference type="FunFam" id="3.40.50.300:FF:000527">
    <property type="entry name" value="Tyrosine-protein kinase etk"/>
    <property type="match status" value="1"/>
</dbReference>
<dbReference type="RefSeq" id="WP_029334387.1">
    <property type="nucleotide sequence ID" value="NZ_UGGP01000001.1"/>
</dbReference>
<dbReference type="AlphaFoldDB" id="A0A377FR20"/>
<name>A0A377FR20_9BACL</name>
<evidence type="ECO:0000256" key="8">
    <source>
        <dbReference type="ARBA" id="ARBA00051245"/>
    </source>
</evidence>
<proteinExistence type="inferred from homology"/>